<sequence length="220" mass="24726">MEKHCVVLGGGGWMMGEIPSQLDQYILSLTGKKNPKICYLSTATGDAEEVITRFHNAKLSEHLTHFPLFKLEKGWRTKLFEQDVIYVGGGNTRSMLALWKEWGIDDILKECYNRGIILCGMSAGAICWFDYGITDSDPEAYTIIKGLGLLKGLASAHFVENDEKHDLFERFAHSHLDVICYGISDYAALHFVDGNPSKAIYSDENAQITIRNDNDEISKR</sequence>
<dbReference type="AlphaFoldDB" id="A0A0C1ZM75"/>
<protein>
    <submittedName>
        <fullName evidence="5">Dipeptidase</fullName>
    </submittedName>
</protein>
<dbReference type="InterPro" id="IPR029062">
    <property type="entry name" value="Class_I_gatase-like"/>
</dbReference>
<name>A0A0C1ZM75_9VIBR</name>
<dbReference type="GO" id="GO:0008236">
    <property type="term" value="F:serine-type peptidase activity"/>
    <property type="evidence" value="ECO:0007669"/>
    <property type="project" value="UniProtKB-KW"/>
</dbReference>
<keyword evidence="2" id="KW-0645">Protease</keyword>
<dbReference type="Gene3D" id="3.40.50.880">
    <property type="match status" value="1"/>
</dbReference>
<dbReference type="RefSeq" id="WP_020195958.1">
    <property type="nucleotide sequence ID" value="NZ_BAOH01000034.1"/>
</dbReference>
<dbReference type="PANTHER" id="PTHR20842:SF0">
    <property type="entry name" value="ALPHA-ASPARTYL DIPEPTIDASE"/>
    <property type="match status" value="1"/>
</dbReference>
<gene>
    <name evidence="5" type="ORF">H735_03805</name>
</gene>
<evidence type="ECO:0000256" key="4">
    <source>
        <dbReference type="ARBA" id="ARBA00022825"/>
    </source>
</evidence>
<dbReference type="SUPFAM" id="SSF52317">
    <property type="entry name" value="Class I glutamine amidotransferase-like"/>
    <property type="match status" value="1"/>
</dbReference>
<evidence type="ECO:0000256" key="3">
    <source>
        <dbReference type="ARBA" id="ARBA00022801"/>
    </source>
</evidence>
<dbReference type="InterPro" id="IPR005320">
    <property type="entry name" value="Peptidase_S51"/>
</dbReference>
<dbReference type="PATRIC" id="fig|1229493.5.peg.5683"/>
<dbReference type="PANTHER" id="PTHR20842">
    <property type="entry name" value="PROTEASE S51 ALPHA-ASPARTYL DIPEPTIDASE"/>
    <property type="match status" value="1"/>
</dbReference>
<keyword evidence="3" id="KW-0378">Hydrolase</keyword>
<evidence type="ECO:0000313" key="5">
    <source>
        <dbReference type="EMBL" id="KIF54181.1"/>
    </source>
</evidence>
<dbReference type="EMBL" id="JPRD01000008">
    <property type="protein sequence ID" value="KIF54181.1"/>
    <property type="molecule type" value="Genomic_DNA"/>
</dbReference>
<comment type="caution">
    <text evidence="5">The sequence shown here is derived from an EMBL/GenBank/DDBJ whole genome shotgun (WGS) entry which is preliminary data.</text>
</comment>
<dbReference type="CDD" id="cd03146">
    <property type="entry name" value="GAT1_Peptidase_E"/>
    <property type="match status" value="1"/>
</dbReference>
<dbReference type="Pfam" id="PF03575">
    <property type="entry name" value="Peptidase_S51"/>
    <property type="match status" value="1"/>
</dbReference>
<dbReference type="Proteomes" id="UP000031586">
    <property type="component" value="Unassembled WGS sequence"/>
</dbReference>
<proteinExistence type="inferred from homology"/>
<dbReference type="GO" id="GO:0006508">
    <property type="term" value="P:proteolysis"/>
    <property type="evidence" value="ECO:0007669"/>
    <property type="project" value="UniProtKB-KW"/>
</dbReference>
<evidence type="ECO:0000256" key="2">
    <source>
        <dbReference type="ARBA" id="ARBA00022670"/>
    </source>
</evidence>
<accession>A0A0C1ZM75</accession>
<evidence type="ECO:0000256" key="1">
    <source>
        <dbReference type="ARBA" id="ARBA00006534"/>
    </source>
</evidence>
<keyword evidence="4" id="KW-0720">Serine protease</keyword>
<comment type="similarity">
    <text evidence="1">Belongs to the peptidase S51 family.</text>
</comment>
<evidence type="ECO:0000313" key="6">
    <source>
        <dbReference type="Proteomes" id="UP000031586"/>
    </source>
</evidence>
<reference evidence="5 6" key="1">
    <citation type="submission" date="2014-07" db="EMBL/GenBank/DDBJ databases">
        <title>Unique and conserved regions in Vibrio harveyi and related species in comparison with the shrimp pathogen Vibrio harveyi CAIM 1792.</title>
        <authorList>
            <person name="Espinoza-Valles I."/>
            <person name="Vora G."/>
            <person name="Leekitcharoenphon P."/>
            <person name="Ussery D."/>
            <person name="Hoj L."/>
            <person name="Gomez-Gil B."/>
        </authorList>
    </citation>
    <scope>NUCLEOTIDE SEQUENCE [LARGE SCALE GENOMIC DNA]</scope>
    <source>
        <strain evidence="6">CAIM 1854 / LMG 25443</strain>
    </source>
</reference>
<organism evidence="5 6">
    <name type="scientific">Vibrio owensii CAIM 1854 = LMG 25443</name>
    <dbReference type="NCBI Taxonomy" id="1229493"/>
    <lineage>
        <taxon>Bacteria</taxon>
        <taxon>Pseudomonadati</taxon>
        <taxon>Pseudomonadota</taxon>
        <taxon>Gammaproteobacteria</taxon>
        <taxon>Vibrionales</taxon>
        <taxon>Vibrionaceae</taxon>
        <taxon>Vibrio</taxon>
    </lineage>
</organism>